<accession>A0ABM7NJ44</accession>
<dbReference type="EMBL" id="AP024480">
    <property type="protein sequence ID" value="BCS80113.1"/>
    <property type="molecule type" value="Genomic_DNA"/>
</dbReference>
<dbReference type="InterPro" id="IPR021799">
    <property type="entry name" value="PIN-like_prokaryotic"/>
</dbReference>
<gene>
    <name evidence="1" type="ORF">CaldiYA01_00730</name>
</gene>
<name>A0ABM7NJ44_9FIRM</name>
<organism evidence="1 2">
    <name type="scientific">Caldicellulosiruptor diazotrophicus</name>
    <dbReference type="NCBI Taxonomy" id="2806205"/>
    <lineage>
        <taxon>Bacteria</taxon>
        <taxon>Bacillati</taxon>
        <taxon>Bacillota</taxon>
        <taxon>Bacillota incertae sedis</taxon>
        <taxon>Caldicellulosiruptorales</taxon>
        <taxon>Caldicellulosiruptoraceae</taxon>
        <taxon>Caldicellulosiruptor</taxon>
    </lineage>
</organism>
<evidence type="ECO:0008006" key="3">
    <source>
        <dbReference type="Google" id="ProtNLM"/>
    </source>
</evidence>
<keyword evidence="2" id="KW-1185">Reference proteome</keyword>
<sequence>MREKIKKLIDKVAILDTNVVIDFQRLSYLEIPLQVFSKVFVSGFVVSKELPAEVIKKLKDLGYDIANLETEEGYRFFQKLKKFKALSVYDRLVISIALQEKIICVSNDKPVRKICKKYGINSTGTLGILCAAFEKGIISKKELKELIDGYQSNSGAYINKDIINEIIRIYHL</sequence>
<dbReference type="Proteomes" id="UP000663623">
    <property type="component" value="Chromosome"/>
</dbReference>
<dbReference type="RefSeq" id="WP_207180226.1">
    <property type="nucleotide sequence ID" value="NZ_AP024480.1"/>
</dbReference>
<evidence type="ECO:0000313" key="1">
    <source>
        <dbReference type="EMBL" id="BCS80113.1"/>
    </source>
</evidence>
<proteinExistence type="predicted"/>
<evidence type="ECO:0000313" key="2">
    <source>
        <dbReference type="Proteomes" id="UP000663623"/>
    </source>
</evidence>
<reference evidence="1 2" key="1">
    <citation type="submission" date="2021-02" db="EMBL/GenBank/DDBJ databases">
        <title>Nitrogen-fixing ability and nitrogen fixation related genes of thermophilic fermentative bacteria in the genus Caldicellulosiruptor.</title>
        <authorList>
            <person name="Chen Y."/>
            <person name="Nishihara A."/>
            <person name="Haruta S."/>
        </authorList>
    </citation>
    <scope>NUCLEOTIDE SEQUENCE [LARGE SCALE GENOMIC DNA]</scope>
    <source>
        <strain evidence="1 2">YA01</strain>
    </source>
</reference>
<dbReference type="Gene3D" id="3.40.50.1010">
    <property type="entry name" value="5'-nuclease"/>
    <property type="match status" value="1"/>
</dbReference>
<dbReference type="Pfam" id="PF11848">
    <property type="entry name" value="DUF3368"/>
    <property type="match status" value="1"/>
</dbReference>
<protein>
    <recommendedName>
        <fullName evidence="3">PIN domain-containing protein</fullName>
    </recommendedName>
</protein>
<dbReference type="SUPFAM" id="SSF88723">
    <property type="entry name" value="PIN domain-like"/>
    <property type="match status" value="1"/>
</dbReference>
<dbReference type="InterPro" id="IPR029060">
    <property type="entry name" value="PIN-like_dom_sf"/>
</dbReference>